<evidence type="ECO:0000256" key="6">
    <source>
        <dbReference type="SAM" id="Coils"/>
    </source>
</evidence>
<sequence>MGAGPWLGEFREQLHTVFGEPVEPALDLAAFDALAHRLRQFRLTTEDVVDELHKGVLGGRAEDSGVFRLSTQRLEIRLHVERWRRTGTDITVLDHASFRRDRLPERYVPVKPARVTLHDPAAAPRCDLTVLIQELDRRRLRREAERTLTRVRLTPRRQAELRHDARRRYGSLRALFELARQQARFGDKATARGEVVDGAAWFGAEHPAAGELVVRLDAPAPFAVGDDAGRLTVWPSDDQDAAMTLEAAEVVDDLVVLTRPERHRDAETARRRLGPGTRVVVSETGELRYGRHAQALHTFLDERTVGNWTALATLLCRPEDLLHPPHEPVAEVTGRPLNRAQREAVAGALAAPHAFLVQGPPGTGKTQVITEVARRLIARGERVLLTAPTHVALDEVLRRLADEPGVLPLRLSWNDRYVASDVQRFTLSGYDGAVAGVRTPENSRMAQWRDRLRQVTAQREAVASWLSLVPRHEAARQSTVAARRTAADRAARHADQTRAFDAHLEHWKHTAGMHYAEAMRLGAEQRSTYERRVAVERSRGAFGRFLDALGLGEPARLLGRERRLGRLRAEAWARHEGAQREADRRAAARGSFLAPMAERERADREKIAAAERDEAELERALTRAAGRLAEQGLRADPATAAALEESQRALETLIEVQQMWFDTIGASDAHEVARRAVSSAANLICTTTVGFGGARPFRDLDYDTLIVDEASKVTVGEFLIPAQRARRWILVGDEKQLTPYVEPAVEHHVHAMAAIHLAERDAAPTPRGAVEHLASLWHALDDREQHPFRVDSVDRIARRLLSSGAWAEAHRKVYADQISHVAGAADDPERTLLASMREHLVSSLFERCVARTPEDTGPRRRLVEQRRMTPGIAELVRMPVYDGEYVSPPADDPLLPQPLLTPSFRAPVVFLDTSSQSWPWDDLPEGTTSFVNHLEADWVAGVCRTWNDELGALGVPGRTTISVLAFYGAQARLIRGRLGHPRYAGFPNLEFRVVDSIDRIQGQQSDIVVISFCRTFGRPKDRTRRPNPRAVPPPRWGPWLQNINRLNVACTRARRSLVLVGHRPTLRALNGVPEAEAFYRGLFGLPPDVLEVNVDWDGS</sequence>
<evidence type="ECO:0000256" key="4">
    <source>
        <dbReference type="ARBA" id="ARBA00022806"/>
    </source>
</evidence>
<dbReference type="GO" id="GO:0043139">
    <property type="term" value="F:5'-3' DNA helicase activity"/>
    <property type="evidence" value="ECO:0007669"/>
    <property type="project" value="TreeGrafter"/>
</dbReference>
<evidence type="ECO:0000256" key="3">
    <source>
        <dbReference type="ARBA" id="ARBA00022801"/>
    </source>
</evidence>
<keyword evidence="9" id="KW-1185">Reference proteome</keyword>
<keyword evidence="3" id="KW-0378">Hydrolase</keyword>
<dbReference type="SMART" id="SM00382">
    <property type="entry name" value="AAA"/>
    <property type="match status" value="1"/>
</dbReference>
<keyword evidence="5" id="KW-0067">ATP-binding</keyword>
<evidence type="ECO:0000313" key="9">
    <source>
        <dbReference type="Proteomes" id="UP000642070"/>
    </source>
</evidence>
<feature type="domain" description="AAA+ ATPase" evidence="7">
    <location>
        <begin position="351"/>
        <end position="710"/>
    </location>
</feature>
<dbReference type="GO" id="GO:0005524">
    <property type="term" value="F:ATP binding"/>
    <property type="evidence" value="ECO:0007669"/>
    <property type="project" value="UniProtKB-KW"/>
</dbReference>
<dbReference type="SUPFAM" id="SSF52540">
    <property type="entry name" value="P-loop containing nucleoside triphosphate hydrolases"/>
    <property type="match status" value="1"/>
</dbReference>
<keyword evidence="6" id="KW-0175">Coiled coil</keyword>
<keyword evidence="2" id="KW-0547">Nucleotide-binding</keyword>
<reference evidence="8" key="2">
    <citation type="submission" date="2020-09" db="EMBL/GenBank/DDBJ databases">
        <authorList>
            <person name="Sun Q."/>
            <person name="Ohkuma M."/>
        </authorList>
    </citation>
    <scope>NUCLEOTIDE SEQUENCE</scope>
    <source>
        <strain evidence="8">JCM 19831</strain>
    </source>
</reference>
<dbReference type="InterPro" id="IPR041679">
    <property type="entry name" value="DNA2/NAM7-like_C"/>
</dbReference>
<evidence type="ECO:0000313" key="8">
    <source>
        <dbReference type="EMBL" id="GGM03350.1"/>
    </source>
</evidence>
<evidence type="ECO:0000256" key="5">
    <source>
        <dbReference type="ARBA" id="ARBA00022840"/>
    </source>
</evidence>
<keyword evidence="4" id="KW-0347">Helicase</keyword>
<dbReference type="InterPro" id="IPR027417">
    <property type="entry name" value="P-loop_NTPase"/>
</dbReference>
<name>A0A917SZ29_9ACTN</name>
<comment type="caution">
    <text evidence="8">The sequence shown here is derived from an EMBL/GenBank/DDBJ whole genome shotgun (WGS) entry which is preliminary data.</text>
</comment>
<evidence type="ECO:0000259" key="7">
    <source>
        <dbReference type="SMART" id="SM00382"/>
    </source>
</evidence>
<dbReference type="Pfam" id="PF13086">
    <property type="entry name" value="AAA_11"/>
    <property type="match status" value="1"/>
</dbReference>
<dbReference type="CDD" id="cd18808">
    <property type="entry name" value="SF1_C_Upf1"/>
    <property type="match status" value="1"/>
</dbReference>
<accession>A0A917SZ29</accession>
<dbReference type="AlphaFoldDB" id="A0A917SZ29"/>
<dbReference type="PANTHER" id="PTHR43788">
    <property type="entry name" value="DNA2/NAM7 HELICASE FAMILY MEMBER"/>
    <property type="match status" value="1"/>
</dbReference>
<proteinExistence type="inferred from homology"/>
<comment type="similarity">
    <text evidence="1">Belongs to the DNA2/NAM7 helicase family.</text>
</comment>
<dbReference type="EMBL" id="BMPI01000001">
    <property type="protein sequence ID" value="GGM03350.1"/>
    <property type="molecule type" value="Genomic_DNA"/>
</dbReference>
<feature type="coiled-coil region" evidence="6">
    <location>
        <begin position="600"/>
        <end position="627"/>
    </location>
</feature>
<dbReference type="Gene3D" id="3.40.50.300">
    <property type="entry name" value="P-loop containing nucleotide triphosphate hydrolases"/>
    <property type="match status" value="2"/>
</dbReference>
<dbReference type="GO" id="GO:0016787">
    <property type="term" value="F:hydrolase activity"/>
    <property type="evidence" value="ECO:0007669"/>
    <property type="project" value="UniProtKB-KW"/>
</dbReference>
<evidence type="ECO:0000256" key="1">
    <source>
        <dbReference type="ARBA" id="ARBA00007913"/>
    </source>
</evidence>
<dbReference type="InterPro" id="IPR041677">
    <property type="entry name" value="DNA2/NAM7_AAA_11"/>
</dbReference>
<evidence type="ECO:0000256" key="2">
    <source>
        <dbReference type="ARBA" id="ARBA00022741"/>
    </source>
</evidence>
<dbReference type="InterPro" id="IPR003593">
    <property type="entry name" value="AAA+_ATPase"/>
</dbReference>
<dbReference type="PANTHER" id="PTHR43788:SF8">
    <property type="entry name" value="DNA-BINDING PROTEIN SMUBP-2"/>
    <property type="match status" value="1"/>
</dbReference>
<dbReference type="InterPro" id="IPR050534">
    <property type="entry name" value="Coronavir_polyprotein_1ab"/>
</dbReference>
<gene>
    <name evidence="8" type="ORF">GCM10007977_000860</name>
</gene>
<dbReference type="Proteomes" id="UP000642070">
    <property type="component" value="Unassembled WGS sequence"/>
</dbReference>
<dbReference type="InterPro" id="IPR047187">
    <property type="entry name" value="SF1_C_Upf1"/>
</dbReference>
<protein>
    <recommendedName>
        <fullName evidence="7">AAA+ ATPase domain-containing protein</fullName>
    </recommendedName>
</protein>
<dbReference type="RefSeq" id="WP_190247646.1">
    <property type="nucleotide sequence ID" value="NZ_BMPI01000001.1"/>
</dbReference>
<dbReference type="Pfam" id="PF13087">
    <property type="entry name" value="AAA_12"/>
    <property type="match status" value="1"/>
</dbReference>
<organism evidence="8 9">
    <name type="scientific">Dactylosporangium sucinum</name>
    <dbReference type="NCBI Taxonomy" id="1424081"/>
    <lineage>
        <taxon>Bacteria</taxon>
        <taxon>Bacillati</taxon>
        <taxon>Actinomycetota</taxon>
        <taxon>Actinomycetes</taxon>
        <taxon>Micromonosporales</taxon>
        <taxon>Micromonosporaceae</taxon>
        <taxon>Dactylosporangium</taxon>
    </lineage>
</organism>
<reference evidence="8" key="1">
    <citation type="journal article" date="2014" name="Int. J. Syst. Evol. Microbiol.">
        <title>Complete genome sequence of Corynebacterium casei LMG S-19264T (=DSM 44701T), isolated from a smear-ripened cheese.</title>
        <authorList>
            <consortium name="US DOE Joint Genome Institute (JGI-PGF)"/>
            <person name="Walter F."/>
            <person name="Albersmeier A."/>
            <person name="Kalinowski J."/>
            <person name="Ruckert C."/>
        </authorList>
    </citation>
    <scope>NUCLEOTIDE SEQUENCE</scope>
    <source>
        <strain evidence="8">JCM 19831</strain>
    </source>
</reference>